<evidence type="ECO:0000313" key="2">
    <source>
        <dbReference type="Proteomes" id="UP000503011"/>
    </source>
</evidence>
<keyword evidence="2" id="KW-1185">Reference proteome</keyword>
<name>A0A6F8YAH1_9ACTN</name>
<protein>
    <recommendedName>
        <fullName evidence="3">Peptidase inhibitor family I36</fullName>
    </recommendedName>
</protein>
<proteinExistence type="predicted"/>
<organism evidence="1 2">
    <name type="scientific">Phytohabitans suffuscus</name>
    <dbReference type="NCBI Taxonomy" id="624315"/>
    <lineage>
        <taxon>Bacteria</taxon>
        <taxon>Bacillati</taxon>
        <taxon>Actinomycetota</taxon>
        <taxon>Actinomycetes</taxon>
        <taxon>Micromonosporales</taxon>
        <taxon>Micromonosporaceae</taxon>
    </lineage>
</organism>
<dbReference type="Proteomes" id="UP000503011">
    <property type="component" value="Chromosome"/>
</dbReference>
<sequence>MLASPAKAATEYKTQAPSQWWCPYGAVCFYDRDNGLGNVCYSYGDVPVSSCSNRRSYFNNGAPCNNCDHVRLYWQLNYGTAVGWTCLHYGWTEGRGNWGGEGFHVGSYRWGGEC</sequence>
<evidence type="ECO:0000313" key="1">
    <source>
        <dbReference type="EMBL" id="BCB83029.1"/>
    </source>
</evidence>
<evidence type="ECO:0008006" key="3">
    <source>
        <dbReference type="Google" id="ProtNLM"/>
    </source>
</evidence>
<accession>A0A6F8YAH1</accession>
<dbReference type="Pfam" id="PF03995">
    <property type="entry name" value="Inhibitor_I36"/>
    <property type="match status" value="1"/>
</dbReference>
<reference evidence="1 2" key="2">
    <citation type="submission" date="2020-03" db="EMBL/GenBank/DDBJ databases">
        <authorList>
            <person name="Ichikawa N."/>
            <person name="Kimura A."/>
            <person name="Kitahashi Y."/>
            <person name="Uohara A."/>
        </authorList>
    </citation>
    <scope>NUCLEOTIDE SEQUENCE [LARGE SCALE GENOMIC DNA]</scope>
    <source>
        <strain evidence="1 2">NBRC 105367</strain>
    </source>
</reference>
<dbReference type="KEGG" id="psuu:Psuf_003420"/>
<reference evidence="1 2" key="1">
    <citation type="submission" date="2020-03" db="EMBL/GenBank/DDBJ databases">
        <title>Whole genome shotgun sequence of Phytohabitans suffuscus NBRC 105367.</title>
        <authorList>
            <person name="Komaki H."/>
            <person name="Tamura T."/>
        </authorList>
    </citation>
    <scope>NUCLEOTIDE SEQUENCE [LARGE SCALE GENOMIC DNA]</scope>
    <source>
        <strain evidence="1 2">NBRC 105367</strain>
    </source>
</reference>
<gene>
    <name evidence="1" type="ORF">Psuf_003420</name>
</gene>
<dbReference type="EMBL" id="AP022871">
    <property type="protein sequence ID" value="BCB83029.1"/>
    <property type="molecule type" value="Genomic_DNA"/>
</dbReference>
<dbReference type="AlphaFoldDB" id="A0A6F8YAH1"/>